<keyword evidence="3" id="KW-1185">Reference proteome</keyword>
<evidence type="ECO:0000259" key="1">
    <source>
        <dbReference type="Pfam" id="PF01498"/>
    </source>
</evidence>
<dbReference type="Proteomes" id="UP001159363">
    <property type="component" value="Chromosome 3"/>
</dbReference>
<dbReference type="InterPro" id="IPR002492">
    <property type="entry name" value="Transposase_Tc1-like"/>
</dbReference>
<protein>
    <recommendedName>
        <fullName evidence="1">Transposase Tc1-like domain-containing protein</fullName>
    </recommendedName>
</protein>
<evidence type="ECO:0000313" key="2">
    <source>
        <dbReference type="EMBL" id="KAJ8890309.1"/>
    </source>
</evidence>
<reference evidence="2 3" key="1">
    <citation type="submission" date="2023-02" db="EMBL/GenBank/DDBJ databases">
        <title>LHISI_Scaffold_Assembly.</title>
        <authorList>
            <person name="Stuart O.P."/>
            <person name="Cleave R."/>
            <person name="Magrath M.J.L."/>
            <person name="Mikheyev A.S."/>
        </authorList>
    </citation>
    <scope>NUCLEOTIDE SEQUENCE [LARGE SCALE GENOMIC DNA]</scope>
    <source>
        <strain evidence="2">Daus_M_001</strain>
        <tissue evidence="2">Leg muscle</tissue>
    </source>
</reference>
<dbReference type="Pfam" id="PF01498">
    <property type="entry name" value="HTH_Tnp_Tc3_2"/>
    <property type="match status" value="1"/>
</dbReference>
<sequence length="143" mass="16713">MAKSNRKASLPTIKREFEDSTFVKLSTMTISRRLRENGLCSYVSLKKPLLNNIHKRNRRNWCRGKRNWYMEHWENVLFSNDSRFLLYSSRKVKVRRTATEKFRPDSLVPAVQGEGGSVMIWSYMSAEGTGILRFIDGTMDSQN</sequence>
<gene>
    <name evidence="2" type="ORF">PR048_009817</name>
</gene>
<evidence type="ECO:0000313" key="3">
    <source>
        <dbReference type="Proteomes" id="UP001159363"/>
    </source>
</evidence>
<feature type="domain" description="Transposase Tc1-like" evidence="1">
    <location>
        <begin position="2"/>
        <end position="63"/>
    </location>
</feature>
<dbReference type="InterPro" id="IPR036397">
    <property type="entry name" value="RNaseH_sf"/>
</dbReference>
<dbReference type="EMBL" id="JARBHB010000003">
    <property type="protein sequence ID" value="KAJ8890309.1"/>
    <property type="molecule type" value="Genomic_DNA"/>
</dbReference>
<comment type="caution">
    <text evidence="2">The sequence shown here is derived from an EMBL/GenBank/DDBJ whole genome shotgun (WGS) entry which is preliminary data.</text>
</comment>
<accession>A0ABQ9I108</accession>
<proteinExistence type="predicted"/>
<dbReference type="Gene3D" id="3.30.420.10">
    <property type="entry name" value="Ribonuclease H-like superfamily/Ribonuclease H"/>
    <property type="match status" value="1"/>
</dbReference>
<organism evidence="2 3">
    <name type="scientific">Dryococelus australis</name>
    <dbReference type="NCBI Taxonomy" id="614101"/>
    <lineage>
        <taxon>Eukaryota</taxon>
        <taxon>Metazoa</taxon>
        <taxon>Ecdysozoa</taxon>
        <taxon>Arthropoda</taxon>
        <taxon>Hexapoda</taxon>
        <taxon>Insecta</taxon>
        <taxon>Pterygota</taxon>
        <taxon>Neoptera</taxon>
        <taxon>Polyneoptera</taxon>
        <taxon>Phasmatodea</taxon>
        <taxon>Verophasmatodea</taxon>
        <taxon>Anareolatae</taxon>
        <taxon>Phasmatidae</taxon>
        <taxon>Eurycanthinae</taxon>
        <taxon>Dryococelus</taxon>
    </lineage>
</organism>
<name>A0ABQ9I108_9NEOP</name>